<dbReference type="Gene3D" id="3.30.70.1060">
    <property type="entry name" value="Dimeric alpha+beta barrel"/>
    <property type="match status" value="1"/>
</dbReference>
<accession>A0AAC9P8T2</accession>
<dbReference type="Proteomes" id="UP000182373">
    <property type="component" value="Chromosome"/>
</dbReference>
<dbReference type="EMBL" id="CP018191">
    <property type="protein sequence ID" value="APH54530.1"/>
    <property type="molecule type" value="Genomic_DNA"/>
</dbReference>
<dbReference type="SUPFAM" id="SSF54909">
    <property type="entry name" value="Dimeric alpha+beta barrel"/>
    <property type="match status" value="1"/>
</dbReference>
<proteinExistence type="predicted"/>
<reference evidence="2" key="1">
    <citation type="submission" date="2016-11" db="EMBL/GenBank/DDBJ databases">
        <title>Comparative genomic and phenotypic analysis of Granulibacter bethesdensis clinical isolates from patients with chronic granulomatous disease.</title>
        <authorList>
            <person name="Zarember K.A."/>
            <person name="Porcella S.F."/>
            <person name="Chu J."/>
            <person name="Ding L."/>
            <person name="Dahlstrom E."/>
            <person name="Barbian K."/>
            <person name="Martens C."/>
            <person name="Sykora L."/>
            <person name="Kramer S."/>
            <person name="Pettinato A.M."/>
            <person name="Hong H."/>
            <person name="Wald G."/>
            <person name="Berg L.J."/>
            <person name="Rogge L.S."/>
            <person name="Greenberg D.E."/>
            <person name="Falcone E.L."/>
            <person name="Neves J.F."/>
            <person name="Simoes M.J."/>
            <person name="Casal M."/>
            <person name="Rodriguez-Lopez F.C."/>
            <person name="Zelazny A."/>
            <person name="Gallin J.I."/>
            <person name="Holland S.M."/>
        </authorList>
    </citation>
    <scope>NUCLEOTIDE SEQUENCE [LARGE SCALE GENOMIC DNA]</scope>
    <source>
        <strain evidence="2">NIH9.1</strain>
    </source>
</reference>
<evidence type="ECO:0000313" key="2">
    <source>
        <dbReference type="Proteomes" id="UP000182373"/>
    </source>
</evidence>
<protein>
    <recommendedName>
        <fullName evidence="3">YCII-related domain-containing protein</fullName>
    </recommendedName>
</protein>
<dbReference type="InterPro" id="IPR011008">
    <property type="entry name" value="Dimeric_a/b-barrel"/>
</dbReference>
<dbReference type="PANTHER" id="PTHR37828:SF1">
    <property type="entry name" value="YCII-RELATED DOMAIN-CONTAINING PROTEIN"/>
    <property type="match status" value="1"/>
</dbReference>
<evidence type="ECO:0000313" key="1">
    <source>
        <dbReference type="EMBL" id="APH54530.1"/>
    </source>
</evidence>
<organism evidence="1 2">
    <name type="scientific">Granulibacter bethesdensis</name>
    <dbReference type="NCBI Taxonomy" id="364410"/>
    <lineage>
        <taxon>Bacteria</taxon>
        <taxon>Pseudomonadati</taxon>
        <taxon>Pseudomonadota</taxon>
        <taxon>Alphaproteobacteria</taxon>
        <taxon>Acetobacterales</taxon>
        <taxon>Acetobacteraceae</taxon>
        <taxon>Granulibacter</taxon>
    </lineage>
</organism>
<sequence length="130" mass="14320">MISFAERSLTWRHGCTRKPLSHHHHLIPSTPPDGAIMFVINLRFADKTKAPKFMDGHNAWIKRGFDDGVFLLVGSLQPNAGGTIVAHNAPAAEIEARVQDDPFVIEGVVEAEILAISPTRTDERLAFLKA</sequence>
<dbReference type="AlphaFoldDB" id="A0AAC9P8T2"/>
<name>A0AAC9P8T2_9PROT</name>
<gene>
    <name evidence="1" type="ORF">GbCGDNIH9_8545</name>
</gene>
<evidence type="ECO:0008006" key="3">
    <source>
        <dbReference type="Google" id="ProtNLM"/>
    </source>
</evidence>
<dbReference type="PANTHER" id="PTHR37828">
    <property type="entry name" value="GSR2449 PROTEIN"/>
    <property type="match status" value="1"/>
</dbReference>